<feature type="region of interest" description="Disordered" evidence="1">
    <location>
        <begin position="59"/>
        <end position="81"/>
    </location>
</feature>
<sequence>QFALLALGNTVWNSDTRNLQVEPDVSIRACREFEDVCAEQLWHTQGFKSLVNCDPKKKWQDSGTFPQKSSSKQLKVSVKSL</sequence>
<feature type="non-terminal residue" evidence="2">
    <location>
        <position position="1"/>
    </location>
</feature>
<evidence type="ECO:0000256" key="1">
    <source>
        <dbReference type="SAM" id="MobiDB-lite"/>
    </source>
</evidence>
<reference evidence="2" key="1">
    <citation type="submission" date="2014-12" db="EMBL/GenBank/DDBJ databases">
        <title>Insight into the proteome of Arion vulgaris.</title>
        <authorList>
            <person name="Aradska J."/>
            <person name="Bulat T."/>
            <person name="Smidak R."/>
            <person name="Sarate P."/>
            <person name="Gangsoo J."/>
            <person name="Sialana F."/>
            <person name="Bilban M."/>
            <person name="Lubec G."/>
        </authorList>
    </citation>
    <scope>NUCLEOTIDE SEQUENCE</scope>
    <source>
        <tissue evidence="2">Skin</tissue>
    </source>
</reference>
<feature type="compositionally biased region" description="Low complexity" evidence="1">
    <location>
        <begin position="67"/>
        <end position="81"/>
    </location>
</feature>
<dbReference type="AlphaFoldDB" id="A0A0B6Y3D8"/>
<proteinExistence type="predicted"/>
<name>A0A0B6Y3D8_9EUPU</name>
<protein>
    <submittedName>
        <fullName evidence="2">Uncharacterized protein</fullName>
    </submittedName>
</protein>
<organism evidence="2">
    <name type="scientific">Arion vulgaris</name>
    <dbReference type="NCBI Taxonomy" id="1028688"/>
    <lineage>
        <taxon>Eukaryota</taxon>
        <taxon>Metazoa</taxon>
        <taxon>Spiralia</taxon>
        <taxon>Lophotrochozoa</taxon>
        <taxon>Mollusca</taxon>
        <taxon>Gastropoda</taxon>
        <taxon>Heterobranchia</taxon>
        <taxon>Euthyneura</taxon>
        <taxon>Panpulmonata</taxon>
        <taxon>Eupulmonata</taxon>
        <taxon>Stylommatophora</taxon>
        <taxon>Helicina</taxon>
        <taxon>Arionoidea</taxon>
        <taxon>Arionidae</taxon>
        <taxon>Arion</taxon>
    </lineage>
</organism>
<feature type="non-terminal residue" evidence="2">
    <location>
        <position position="81"/>
    </location>
</feature>
<accession>A0A0B6Y3D8</accession>
<evidence type="ECO:0000313" key="2">
    <source>
        <dbReference type="EMBL" id="CEK50361.1"/>
    </source>
</evidence>
<dbReference type="EMBL" id="HACG01003496">
    <property type="protein sequence ID" value="CEK50361.1"/>
    <property type="molecule type" value="Transcribed_RNA"/>
</dbReference>
<gene>
    <name evidence="2" type="primary">ORF10542</name>
</gene>